<protein>
    <submittedName>
        <fullName evidence="1">Uncharacterized protein</fullName>
    </submittedName>
</protein>
<sequence>MVHFPTCPARSQAKYCNLVNPWDTSIRMSNISTIFRVPQPPPNVGSLQLDAQGISRAYFTVLVAGHVFYPTKVAFILSIGHPGTRDLSCTRVSEQFWEPVSIPLSETFISTRPSTIFLARCAPNSSYWKFAFFAARHLIIPLLHWRFSTSESYSSTLQPRWCETQVLKERPRFAV</sequence>
<gene>
    <name evidence="1" type="ORF">ARMSODRAFT_184454</name>
</gene>
<evidence type="ECO:0000313" key="2">
    <source>
        <dbReference type="Proteomes" id="UP000218334"/>
    </source>
</evidence>
<evidence type="ECO:0000313" key="1">
    <source>
        <dbReference type="EMBL" id="PBK68641.1"/>
    </source>
</evidence>
<dbReference type="Proteomes" id="UP000218334">
    <property type="component" value="Unassembled WGS sequence"/>
</dbReference>
<reference evidence="2" key="1">
    <citation type="journal article" date="2017" name="Nat. Ecol. Evol.">
        <title>Genome expansion and lineage-specific genetic innovations in the forest pathogenic fungi Armillaria.</title>
        <authorList>
            <person name="Sipos G."/>
            <person name="Prasanna A.N."/>
            <person name="Walter M.C."/>
            <person name="O'Connor E."/>
            <person name="Balint B."/>
            <person name="Krizsan K."/>
            <person name="Kiss B."/>
            <person name="Hess J."/>
            <person name="Varga T."/>
            <person name="Slot J."/>
            <person name="Riley R."/>
            <person name="Boka B."/>
            <person name="Rigling D."/>
            <person name="Barry K."/>
            <person name="Lee J."/>
            <person name="Mihaltcheva S."/>
            <person name="LaButti K."/>
            <person name="Lipzen A."/>
            <person name="Waldron R."/>
            <person name="Moloney N.M."/>
            <person name="Sperisen C."/>
            <person name="Kredics L."/>
            <person name="Vagvoelgyi C."/>
            <person name="Patrignani A."/>
            <person name="Fitzpatrick D."/>
            <person name="Nagy I."/>
            <person name="Doyle S."/>
            <person name="Anderson J.B."/>
            <person name="Grigoriev I.V."/>
            <person name="Gueldener U."/>
            <person name="Muensterkoetter M."/>
            <person name="Nagy L.G."/>
        </authorList>
    </citation>
    <scope>NUCLEOTIDE SEQUENCE [LARGE SCALE GENOMIC DNA]</scope>
    <source>
        <strain evidence="2">28-4</strain>
    </source>
</reference>
<accession>A0A2H3BCN8</accession>
<keyword evidence="2" id="KW-1185">Reference proteome</keyword>
<name>A0A2H3BCN8_9AGAR</name>
<dbReference type="EMBL" id="KZ293431">
    <property type="protein sequence ID" value="PBK68641.1"/>
    <property type="molecule type" value="Genomic_DNA"/>
</dbReference>
<proteinExistence type="predicted"/>
<organism evidence="1 2">
    <name type="scientific">Armillaria solidipes</name>
    <dbReference type="NCBI Taxonomy" id="1076256"/>
    <lineage>
        <taxon>Eukaryota</taxon>
        <taxon>Fungi</taxon>
        <taxon>Dikarya</taxon>
        <taxon>Basidiomycota</taxon>
        <taxon>Agaricomycotina</taxon>
        <taxon>Agaricomycetes</taxon>
        <taxon>Agaricomycetidae</taxon>
        <taxon>Agaricales</taxon>
        <taxon>Marasmiineae</taxon>
        <taxon>Physalacriaceae</taxon>
        <taxon>Armillaria</taxon>
    </lineage>
</organism>
<dbReference type="AlphaFoldDB" id="A0A2H3BCN8"/>